<dbReference type="Proteomes" id="UP000609849">
    <property type="component" value="Unassembled WGS sequence"/>
</dbReference>
<dbReference type="Gene3D" id="3.40.250.10">
    <property type="entry name" value="Rhodanese-like domain"/>
    <property type="match status" value="2"/>
</dbReference>
<protein>
    <submittedName>
        <fullName evidence="3">Rhodanese-like domain-containing protein</fullName>
    </submittedName>
</protein>
<dbReference type="RefSeq" id="WP_172976739.1">
    <property type="nucleotide sequence ID" value="NZ_JACRWE010000004.1"/>
</dbReference>
<dbReference type="CDD" id="cd00158">
    <property type="entry name" value="RHOD"/>
    <property type="match status" value="2"/>
</dbReference>
<evidence type="ECO:0000259" key="2">
    <source>
        <dbReference type="PROSITE" id="PS50206"/>
    </source>
</evidence>
<gene>
    <name evidence="3" type="ORF">H8923_09695</name>
</gene>
<dbReference type="SMART" id="SM00450">
    <property type="entry name" value="RHOD"/>
    <property type="match status" value="2"/>
</dbReference>
<organism evidence="3 4">
    <name type="scientific">Romboutsia faecis</name>
    <dbReference type="NCBI Taxonomy" id="2764597"/>
    <lineage>
        <taxon>Bacteria</taxon>
        <taxon>Bacillati</taxon>
        <taxon>Bacillota</taxon>
        <taxon>Clostridia</taxon>
        <taxon>Peptostreptococcales</taxon>
        <taxon>Peptostreptococcaceae</taxon>
        <taxon>Romboutsia</taxon>
    </lineage>
</organism>
<dbReference type="Pfam" id="PF00581">
    <property type="entry name" value="Rhodanese"/>
    <property type="match status" value="2"/>
</dbReference>
<dbReference type="InterPro" id="IPR036873">
    <property type="entry name" value="Rhodanese-like_dom_sf"/>
</dbReference>
<dbReference type="SUPFAM" id="SSF52821">
    <property type="entry name" value="Rhodanese/Cell cycle control phosphatase"/>
    <property type="match status" value="2"/>
</dbReference>
<keyword evidence="4" id="KW-1185">Reference proteome</keyword>
<reference evidence="3 4" key="1">
    <citation type="submission" date="2020-08" db="EMBL/GenBank/DDBJ databases">
        <authorList>
            <person name="Liu C."/>
            <person name="Sun Q."/>
        </authorList>
    </citation>
    <scope>NUCLEOTIDE SEQUENCE [LARGE SCALE GENOMIC DNA]</scope>
    <source>
        <strain evidence="3 4">NSJ-18</strain>
    </source>
</reference>
<evidence type="ECO:0000256" key="1">
    <source>
        <dbReference type="SAM" id="SignalP"/>
    </source>
</evidence>
<dbReference type="PANTHER" id="PTHR43031">
    <property type="entry name" value="FAD-DEPENDENT OXIDOREDUCTASE"/>
    <property type="match status" value="1"/>
</dbReference>
<evidence type="ECO:0000313" key="3">
    <source>
        <dbReference type="EMBL" id="MBC5997035.1"/>
    </source>
</evidence>
<evidence type="ECO:0000313" key="4">
    <source>
        <dbReference type="Proteomes" id="UP000609849"/>
    </source>
</evidence>
<feature type="chain" id="PRO_5047131147" evidence="1">
    <location>
        <begin position="27"/>
        <end position="238"/>
    </location>
</feature>
<proteinExistence type="predicted"/>
<dbReference type="PROSITE" id="PS50206">
    <property type="entry name" value="RHODANESE_3"/>
    <property type="match status" value="2"/>
</dbReference>
<feature type="signal peptide" evidence="1">
    <location>
        <begin position="1"/>
        <end position="26"/>
    </location>
</feature>
<keyword evidence="1" id="KW-0732">Signal</keyword>
<feature type="domain" description="Rhodanese" evidence="2">
    <location>
        <begin position="151"/>
        <end position="238"/>
    </location>
</feature>
<sequence>MKSNKKVKVLSIGVLLVLTLSSIVGCSSNNVEESYSDVDSTKTINLVEENEKTLVIDVRSSDAYAKGHLANAINIPFDEFEDKINDLDGYKDQTIILICNTGNKSGKAAKMLSDKGFTKVYNAEDGMDEFDYKTVKYNNITGSELEQLVGKNKDTVILDVRDTKDYNKGHIENSINIPIDEVESRIDELKDYKDKEILIYCSVGRRSAQVAEILENGGYKDVSNTVDGVKEYEFKLVK</sequence>
<dbReference type="InterPro" id="IPR001763">
    <property type="entry name" value="Rhodanese-like_dom"/>
</dbReference>
<comment type="caution">
    <text evidence="3">The sequence shown here is derived from an EMBL/GenBank/DDBJ whole genome shotgun (WGS) entry which is preliminary data.</text>
</comment>
<accession>A0ABR7JQ58</accession>
<feature type="domain" description="Rhodanese" evidence="2">
    <location>
        <begin position="49"/>
        <end position="136"/>
    </location>
</feature>
<dbReference type="PROSITE" id="PS51257">
    <property type="entry name" value="PROKAR_LIPOPROTEIN"/>
    <property type="match status" value="1"/>
</dbReference>
<name>A0ABR7JQ58_9FIRM</name>
<dbReference type="EMBL" id="JACRWE010000004">
    <property type="protein sequence ID" value="MBC5997035.1"/>
    <property type="molecule type" value="Genomic_DNA"/>
</dbReference>
<dbReference type="PANTHER" id="PTHR43031:SF1">
    <property type="entry name" value="PYRIDINE NUCLEOTIDE-DISULPHIDE OXIDOREDUCTASE"/>
    <property type="match status" value="1"/>
</dbReference>
<dbReference type="InterPro" id="IPR050229">
    <property type="entry name" value="GlpE_sulfurtransferase"/>
</dbReference>